<gene>
    <name evidence="3" type="ORF">VKT23_009119</name>
</gene>
<proteinExistence type="predicted"/>
<sequence length="202" mass="23151">MGIYSCSRSLEKCIKKEKTARFRFFSTKSTTWPSTTSYLPRLFHSSLFALSPTLKVTCYTSLKQASCHSLMPRTMTQSYPRFHPYMRVLYGNVDDSSPEFNDCHVGAADSSRFLEAVAQLPPLAEQPQPPRLEQYHEPQQKQPENHEDTANANIVESVVPRQGWIAWSKKYLFVVLMFMVIVILVLFMQRFCSCSCTAGILF</sequence>
<keyword evidence="4" id="KW-1185">Reference proteome</keyword>
<evidence type="ECO:0000256" key="1">
    <source>
        <dbReference type="SAM" id="MobiDB-lite"/>
    </source>
</evidence>
<keyword evidence="2" id="KW-0472">Membrane</keyword>
<evidence type="ECO:0000256" key="2">
    <source>
        <dbReference type="SAM" id="Phobius"/>
    </source>
</evidence>
<accession>A0ABR1JHU3</accession>
<keyword evidence="2" id="KW-0812">Transmembrane</keyword>
<feature type="region of interest" description="Disordered" evidence="1">
    <location>
        <begin position="125"/>
        <end position="147"/>
    </location>
</feature>
<feature type="transmembrane region" description="Helical" evidence="2">
    <location>
        <begin position="171"/>
        <end position="188"/>
    </location>
</feature>
<reference evidence="3 4" key="1">
    <citation type="submission" date="2024-01" db="EMBL/GenBank/DDBJ databases">
        <title>A draft genome for the cacao thread blight pathogen Marasmiellus scandens.</title>
        <authorList>
            <person name="Baruah I.K."/>
            <person name="Leung J."/>
            <person name="Bukari Y."/>
            <person name="Amoako-Attah I."/>
            <person name="Meinhardt L.W."/>
            <person name="Bailey B.A."/>
            <person name="Cohen S.P."/>
        </authorList>
    </citation>
    <scope>NUCLEOTIDE SEQUENCE [LARGE SCALE GENOMIC DNA]</scope>
    <source>
        <strain evidence="3 4">GH-19</strain>
    </source>
</reference>
<organism evidence="3 4">
    <name type="scientific">Marasmiellus scandens</name>
    <dbReference type="NCBI Taxonomy" id="2682957"/>
    <lineage>
        <taxon>Eukaryota</taxon>
        <taxon>Fungi</taxon>
        <taxon>Dikarya</taxon>
        <taxon>Basidiomycota</taxon>
        <taxon>Agaricomycotina</taxon>
        <taxon>Agaricomycetes</taxon>
        <taxon>Agaricomycetidae</taxon>
        <taxon>Agaricales</taxon>
        <taxon>Marasmiineae</taxon>
        <taxon>Omphalotaceae</taxon>
        <taxon>Marasmiellus</taxon>
    </lineage>
</organism>
<evidence type="ECO:0000313" key="4">
    <source>
        <dbReference type="Proteomes" id="UP001498398"/>
    </source>
</evidence>
<comment type="caution">
    <text evidence="3">The sequence shown here is derived from an EMBL/GenBank/DDBJ whole genome shotgun (WGS) entry which is preliminary data.</text>
</comment>
<feature type="compositionally biased region" description="Basic and acidic residues" evidence="1">
    <location>
        <begin position="133"/>
        <end position="147"/>
    </location>
</feature>
<protein>
    <submittedName>
        <fullName evidence="3">Uncharacterized protein</fullName>
    </submittedName>
</protein>
<keyword evidence="2" id="KW-1133">Transmembrane helix</keyword>
<dbReference type="Proteomes" id="UP001498398">
    <property type="component" value="Unassembled WGS sequence"/>
</dbReference>
<evidence type="ECO:0000313" key="3">
    <source>
        <dbReference type="EMBL" id="KAK7460397.1"/>
    </source>
</evidence>
<dbReference type="EMBL" id="JBANRG010000015">
    <property type="protein sequence ID" value="KAK7460397.1"/>
    <property type="molecule type" value="Genomic_DNA"/>
</dbReference>
<name>A0ABR1JHU3_9AGAR</name>